<evidence type="ECO:0000313" key="2">
    <source>
        <dbReference type="EMBL" id="GMT11752.1"/>
    </source>
</evidence>
<name>A0AAV5UWV8_9BILA</name>
<dbReference type="PANTHER" id="PTHR22941">
    <property type="entry name" value="SERPENTINE RECEPTOR"/>
    <property type="match status" value="1"/>
</dbReference>
<evidence type="ECO:0000256" key="1">
    <source>
        <dbReference type="SAM" id="Phobius"/>
    </source>
</evidence>
<accession>A0AAV5UWV8</accession>
<reference evidence="2" key="1">
    <citation type="submission" date="2023-10" db="EMBL/GenBank/DDBJ databases">
        <title>Genome assembly of Pristionchus species.</title>
        <authorList>
            <person name="Yoshida K."/>
            <person name="Sommer R.J."/>
        </authorList>
    </citation>
    <scope>NUCLEOTIDE SEQUENCE</scope>
    <source>
        <strain evidence="2">RS5133</strain>
    </source>
</reference>
<sequence>QKRSVQSTRMIRKSLVILLIQLAVHFLLLIIPAAVIYSGLVFHGLITFETSLKAYMCLHLHPIGHNLILLSITSPYRKFIVAFV</sequence>
<feature type="non-terminal residue" evidence="2">
    <location>
        <position position="1"/>
    </location>
</feature>
<dbReference type="InterPro" id="IPR053220">
    <property type="entry name" value="Nematode_rcpt-like_serp_H"/>
</dbReference>
<dbReference type="InterPro" id="IPR019422">
    <property type="entry name" value="7TM_GPCR_serpentine_rcpt_Srh"/>
</dbReference>
<keyword evidence="1" id="KW-0472">Membrane</keyword>
<feature type="non-terminal residue" evidence="2">
    <location>
        <position position="84"/>
    </location>
</feature>
<feature type="transmembrane region" description="Helical" evidence="1">
    <location>
        <begin position="15"/>
        <end position="40"/>
    </location>
</feature>
<keyword evidence="3" id="KW-1185">Reference proteome</keyword>
<dbReference type="Proteomes" id="UP001432322">
    <property type="component" value="Unassembled WGS sequence"/>
</dbReference>
<dbReference type="Pfam" id="PF10318">
    <property type="entry name" value="7TM_GPCR_Srh"/>
    <property type="match status" value="1"/>
</dbReference>
<evidence type="ECO:0008006" key="4">
    <source>
        <dbReference type="Google" id="ProtNLM"/>
    </source>
</evidence>
<keyword evidence="1" id="KW-0812">Transmembrane</keyword>
<comment type="caution">
    <text evidence="2">The sequence shown here is derived from an EMBL/GenBank/DDBJ whole genome shotgun (WGS) entry which is preliminary data.</text>
</comment>
<proteinExistence type="predicted"/>
<organism evidence="2 3">
    <name type="scientific">Pristionchus fissidentatus</name>
    <dbReference type="NCBI Taxonomy" id="1538716"/>
    <lineage>
        <taxon>Eukaryota</taxon>
        <taxon>Metazoa</taxon>
        <taxon>Ecdysozoa</taxon>
        <taxon>Nematoda</taxon>
        <taxon>Chromadorea</taxon>
        <taxon>Rhabditida</taxon>
        <taxon>Rhabditina</taxon>
        <taxon>Diplogasteromorpha</taxon>
        <taxon>Diplogasteroidea</taxon>
        <taxon>Neodiplogasteridae</taxon>
        <taxon>Pristionchus</taxon>
    </lineage>
</organism>
<dbReference type="EMBL" id="BTSY01000001">
    <property type="protein sequence ID" value="GMT11752.1"/>
    <property type="molecule type" value="Genomic_DNA"/>
</dbReference>
<protein>
    <recommendedName>
        <fullName evidence="4">G protein-coupled receptor</fullName>
    </recommendedName>
</protein>
<dbReference type="AlphaFoldDB" id="A0AAV5UWV8"/>
<dbReference type="PANTHER" id="PTHR22941:SF26">
    <property type="entry name" value="SERPENTINE RECEPTOR, CLASS H"/>
    <property type="match status" value="1"/>
</dbReference>
<evidence type="ECO:0000313" key="3">
    <source>
        <dbReference type="Proteomes" id="UP001432322"/>
    </source>
</evidence>
<gene>
    <name evidence="2" type="ORF">PFISCL1PPCAC_3049</name>
</gene>
<keyword evidence="1" id="KW-1133">Transmembrane helix</keyword>